<dbReference type="EMBL" id="JBGLYH010000040">
    <property type="protein sequence ID" value="MEZ7197740.1"/>
    <property type="molecule type" value="Genomic_DNA"/>
</dbReference>
<comment type="caution">
    <text evidence="1">The sequence shown here is derived from an EMBL/GenBank/DDBJ whole genome shotgun (WGS) entry which is preliminary data.</text>
</comment>
<reference evidence="1 2" key="1">
    <citation type="submission" date="2024-08" db="EMBL/GenBank/DDBJ databases">
        <title>Sulfate-reducing bacteria isolated from formation water of the oil field in Kazakhstan and description of Pseudodesulfovibrio sp.</title>
        <authorList>
            <person name="Bidzhieva S.K."/>
            <person name="Tourova T.P."/>
            <person name="Grouzdev D.S."/>
            <person name="Beletsky A.V."/>
            <person name="Sokolova D.S."/>
            <person name="Samigullina S.R."/>
            <person name="Poltaraus A.B."/>
            <person name="Avtukh A.N."/>
            <person name="Tereshina V.M."/>
            <person name="Zhaparov N.S."/>
            <person name="Mardanov A.V."/>
            <person name="Nazina T.N."/>
        </authorList>
    </citation>
    <scope>NUCLEOTIDE SEQUENCE [LARGE SCALE GENOMIC DNA]</scope>
    <source>
        <strain evidence="1 2">9FUS</strain>
    </source>
</reference>
<sequence>MISGYPSDYEDVFQLILNLVQETKREGDPSKRITAADLEGYFHRLSMGSLGEYEFMRRMAFYGHPVMRVAAMPILWTDYAQPVSPDFIAVFKNEKICVEVKNYKWDSNPKGFVVPKRSVDNCIQFKNFFRYDRACLAVKRFERWYMLDLEKIKKKSHYSNYLIEYAEMSKADLLDEAGIIFQIWSTENNQKAAAKYAPIPDCFNNKGILYPEISLDNTNDFTRLRHCNGDGKSYPREEECEVRQYRSTQKEIIAIVYETIESNIREVYSCGHDWQAAIRMNIEDIIPSVFSIHDRMRDEVSADELQVDINTLVSNEVLYNATRKNCLFYLYRIATKLYNELSEQLEKDGLTFKDIMAYMEAVRSFKKKL</sequence>
<name>A0ABV4K6R0_9BACT</name>
<accession>A0ABV4K6R0</accession>
<organism evidence="1 2">
    <name type="scientific">Pseudodesulfovibrio karagichevae</name>
    <dbReference type="NCBI Taxonomy" id="3239305"/>
    <lineage>
        <taxon>Bacteria</taxon>
        <taxon>Pseudomonadati</taxon>
        <taxon>Thermodesulfobacteriota</taxon>
        <taxon>Desulfovibrionia</taxon>
        <taxon>Desulfovibrionales</taxon>
        <taxon>Desulfovibrionaceae</taxon>
    </lineage>
</organism>
<dbReference type="InterPro" id="IPR011856">
    <property type="entry name" value="tRNA_endonuc-like_dom_sf"/>
</dbReference>
<evidence type="ECO:0000313" key="1">
    <source>
        <dbReference type="EMBL" id="MEZ7197740.1"/>
    </source>
</evidence>
<dbReference type="RefSeq" id="WP_371387253.1">
    <property type="nucleotide sequence ID" value="NZ_JBGLYH010000040.1"/>
</dbReference>
<gene>
    <name evidence="1" type="ORF">AB6M95_13330</name>
</gene>
<protein>
    <submittedName>
        <fullName evidence="1">Uncharacterized protein</fullName>
    </submittedName>
</protein>
<evidence type="ECO:0000313" key="2">
    <source>
        <dbReference type="Proteomes" id="UP001568698"/>
    </source>
</evidence>
<proteinExistence type="predicted"/>
<dbReference type="Proteomes" id="UP001568698">
    <property type="component" value="Unassembled WGS sequence"/>
</dbReference>
<keyword evidence="2" id="KW-1185">Reference proteome</keyword>
<dbReference type="Gene3D" id="3.40.1350.10">
    <property type="match status" value="1"/>
</dbReference>